<protein>
    <submittedName>
        <fullName evidence="1">Uncharacterized protein</fullName>
    </submittedName>
</protein>
<evidence type="ECO:0000313" key="2">
    <source>
        <dbReference type="EMBL" id="CAL4768145.1"/>
    </source>
</evidence>
<proteinExistence type="predicted"/>
<dbReference type="EMBL" id="CAMXCT020000590">
    <property type="protein sequence ID" value="CAL1134208.1"/>
    <property type="molecule type" value="Genomic_DNA"/>
</dbReference>
<evidence type="ECO:0000313" key="3">
    <source>
        <dbReference type="Proteomes" id="UP001152797"/>
    </source>
</evidence>
<evidence type="ECO:0000313" key="1">
    <source>
        <dbReference type="EMBL" id="CAI3980833.1"/>
    </source>
</evidence>
<accession>A0A9P1BWX2</accession>
<name>A0A9P1BWX2_9DINO</name>
<sequence>MVFPFQLAHVFSVAFEEELSTEWNSASLVSFFAAAAVQNLRAALTGMLLKTPELIENEQGLHTVTSSQASAMLGLLKLDFLDRTQRFIDVEGGMLVEYVKTVEEGRRGQQIWGEMSSPLVTVCFLRG</sequence>
<gene>
    <name evidence="1" type="ORF">C1SCF055_LOCUS8682</name>
</gene>
<dbReference type="Proteomes" id="UP001152797">
    <property type="component" value="Unassembled WGS sequence"/>
</dbReference>
<reference evidence="2 3" key="2">
    <citation type="submission" date="2024-05" db="EMBL/GenBank/DDBJ databases">
        <authorList>
            <person name="Chen Y."/>
            <person name="Shah S."/>
            <person name="Dougan E. K."/>
            <person name="Thang M."/>
            <person name="Chan C."/>
        </authorList>
    </citation>
    <scope>NUCLEOTIDE SEQUENCE [LARGE SCALE GENOMIC DNA]</scope>
</reference>
<organism evidence="1">
    <name type="scientific">Cladocopium goreaui</name>
    <dbReference type="NCBI Taxonomy" id="2562237"/>
    <lineage>
        <taxon>Eukaryota</taxon>
        <taxon>Sar</taxon>
        <taxon>Alveolata</taxon>
        <taxon>Dinophyceae</taxon>
        <taxon>Suessiales</taxon>
        <taxon>Symbiodiniaceae</taxon>
        <taxon>Cladocopium</taxon>
    </lineage>
</organism>
<dbReference type="EMBL" id="CAMXCT030000590">
    <property type="protein sequence ID" value="CAL4768145.1"/>
    <property type="molecule type" value="Genomic_DNA"/>
</dbReference>
<reference evidence="1" key="1">
    <citation type="submission" date="2022-10" db="EMBL/GenBank/DDBJ databases">
        <authorList>
            <person name="Chen Y."/>
            <person name="Dougan E. K."/>
            <person name="Chan C."/>
            <person name="Rhodes N."/>
            <person name="Thang M."/>
        </authorList>
    </citation>
    <scope>NUCLEOTIDE SEQUENCE</scope>
</reference>
<dbReference type="AlphaFoldDB" id="A0A9P1BWX2"/>
<keyword evidence="3" id="KW-1185">Reference proteome</keyword>
<comment type="caution">
    <text evidence="1">The sequence shown here is derived from an EMBL/GenBank/DDBJ whole genome shotgun (WGS) entry which is preliminary data.</text>
</comment>
<dbReference type="EMBL" id="CAMXCT010000590">
    <property type="protein sequence ID" value="CAI3980833.1"/>
    <property type="molecule type" value="Genomic_DNA"/>
</dbReference>